<keyword evidence="4" id="KW-1185">Reference proteome</keyword>
<dbReference type="InterPro" id="IPR001173">
    <property type="entry name" value="Glyco_trans_2-like"/>
</dbReference>
<evidence type="ECO:0000256" key="1">
    <source>
        <dbReference type="SAM" id="Phobius"/>
    </source>
</evidence>
<evidence type="ECO:0000313" key="4">
    <source>
        <dbReference type="Proteomes" id="UP000239724"/>
    </source>
</evidence>
<comment type="caution">
    <text evidence="3">The sequence shown here is derived from an EMBL/GenBank/DDBJ whole genome shotgun (WGS) entry which is preliminary data.</text>
</comment>
<organism evidence="3 4">
    <name type="scientific">Rhodopila globiformis</name>
    <name type="common">Rhodopseudomonas globiformis</name>
    <dbReference type="NCBI Taxonomy" id="1071"/>
    <lineage>
        <taxon>Bacteria</taxon>
        <taxon>Pseudomonadati</taxon>
        <taxon>Pseudomonadota</taxon>
        <taxon>Alphaproteobacteria</taxon>
        <taxon>Acetobacterales</taxon>
        <taxon>Acetobacteraceae</taxon>
        <taxon>Rhodopila</taxon>
    </lineage>
</organism>
<gene>
    <name evidence="3" type="ORF">CCS01_07280</name>
</gene>
<accession>A0A2S6NKH3</accession>
<feature type="domain" description="Glycosyltransferase 2-like" evidence="2">
    <location>
        <begin position="37"/>
        <end position="202"/>
    </location>
</feature>
<name>A0A2S6NKH3_RHOGL</name>
<proteinExistence type="predicted"/>
<dbReference type="InterPro" id="IPR029044">
    <property type="entry name" value="Nucleotide-diphossugar_trans"/>
</dbReference>
<feature type="transmembrane region" description="Helical" evidence="1">
    <location>
        <begin position="163"/>
        <end position="181"/>
    </location>
</feature>
<keyword evidence="3" id="KW-0808">Transferase</keyword>
<keyword evidence="1" id="KW-1133">Transmembrane helix</keyword>
<keyword evidence="1" id="KW-0472">Membrane</keyword>
<sequence>MLAIIALLLAAGPLLLALSNFRFYVAPPVAAGWQAVSVLIPARNEEATIGAACAAVLANRGVTLELIVLDDHSTDRTREILAGIDDPRLKVASAPPLPPGWSGKQHACAHLATLARHDLMVFVDADVRLAPDALSRMAGFMQRNDVGLASGFPRQIVRTWSEVLLLPLIHFLLLGFLPMALMRRSVNPAFGAGCGQLFIARRAAYLRAGGHAAIRASLHDGIKLPRAFRAAGIPTGLFDATDIAACRMYTNAHSLWEGLTKNATEGMATIKALPIWTGILAGGQILPPIVLVMEPGVASAGAVAASIGLRLLLARRLRQSIVSALLHPVGVAALLVVQWAALVRHALGVPATWRGRAYTVQ</sequence>
<dbReference type="GO" id="GO:0016740">
    <property type="term" value="F:transferase activity"/>
    <property type="evidence" value="ECO:0007669"/>
    <property type="project" value="UniProtKB-KW"/>
</dbReference>
<dbReference type="CDD" id="cd06423">
    <property type="entry name" value="CESA_like"/>
    <property type="match status" value="1"/>
</dbReference>
<evidence type="ECO:0000313" key="3">
    <source>
        <dbReference type="EMBL" id="PPQ35475.1"/>
    </source>
</evidence>
<dbReference type="PANTHER" id="PTHR43646:SF3">
    <property type="entry name" value="SLR1566 PROTEIN"/>
    <property type="match status" value="1"/>
</dbReference>
<feature type="transmembrane region" description="Helical" evidence="1">
    <location>
        <begin position="296"/>
        <end position="313"/>
    </location>
</feature>
<dbReference type="Proteomes" id="UP000239724">
    <property type="component" value="Unassembled WGS sequence"/>
</dbReference>
<feature type="transmembrane region" description="Helical" evidence="1">
    <location>
        <begin position="325"/>
        <end position="347"/>
    </location>
</feature>
<dbReference type="Pfam" id="PF00535">
    <property type="entry name" value="Glycos_transf_2"/>
    <property type="match status" value="1"/>
</dbReference>
<dbReference type="OrthoDB" id="9806525at2"/>
<keyword evidence="1" id="KW-0812">Transmembrane</keyword>
<dbReference type="SUPFAM" id="SSF53448">
    <property type="entry name" value="Nucleotide-diphospho-sugar transferases"/>
    <property type="match status" value="1"/>
</dbReference>
<reference evidence="3 4" key="1">
    <citation type="journal article" date="2018" name="Arch. Microbiol.">
        <title>New insights into the metabolic potential of the phototrophic purple bacterium Rhodopila globiformis DSM 161(T) from its draft genome sequence and evidence for a vanadium-dependent nitrogenase.</title>
        <authorList>
            <person name="Imhoff J.F."/>
            <person name="Rahn T."/>
            <person name="Kunzel S."/>
            <person name="Neulinger S.C."/>
        </authorList>
    </citation>
    <scope>NUCLEOTIDE SEQUENCE [LARGE SCALE GENOMIC DNA]</scope>
    <source>
        <strain evidence="3 4">DSM 161</strain>
    </source>
</reference>
<evidence type="ECO:0000259" key="2">
    <source>
        <dbReference type="Pfam" id="PF00535"/>
    </source>
</evidence>
<dbReference type="AlphaFoldDB" id="A0A2S6NKH3"/>
<dbReference type="Gene3D" id="3.90.550.10">
    <property type="entry name" value="Spore Coat Polysaccharide Biosynthesis Protein SpsA, Chain A"/>
    <property type="match status" value="1"/>
</dbReference>
<protein>
    <submittedName>
        <fullName evidence="3">Glycosyl transferase</fullName>
    </submittedName>
</protein>
<dbReference type="RefSeq" id="WP_104518189.1">
    <property type="nucleotide sequence ID" value="NZ_NHRY01000072.1"/>
</dbReference>
<dbReference type="EMBL" id="NHRY01000072">
    <property type="protein sequence ID" value="PPQ35475.1"/>
    <property type="molecule type" value="Genomic_DNA"/>
</dbReference>
<dbReference type="PANTHER" id="PTHR43646">
    <property type="entry name" value="GLYCOSYLTRANSFERASE"/>
    <property type="match status" value="1"/>
</dbReference>